<feature type="transmembrane region" description="Helical" evidence="1">
    <location>
        <begin position="210"/>
        <end position="230"/>
    </location>
</feature>
<keyword evidence="1" id="KW-0472">Membrane</keyword>
<gene>
    <name evidence="2" type="ORF">FHR33_007218</name>
</gene>
<dbReference type="GeneID" id="95393457"/>
<evidence type="ECO:0000313" key="3">
    <source>
        <dbReference type="Proteomes" id="UP000579945"/>
    </source>
</evidence>
<keyword evidence="1" id="KW-0812">Transmembrane</keyword>
<protein>
    <submittedName>
        <fullName evidence="2">Uncharacterized protein</fullName>
    </submittedName>
</protein>
<dbReference type="EMBL" id="JACIBV010000001">
    <property type="protein sequence ID" value="MBB3731358.1"/>
    <property type="molecule type" value="Genomic_DNA"/>
</dbReference>
<evidence type="ECO:0000313" key="2">
    <source>
        <dbReference type="EMBL" id="MBB3731358.1"/>
    </source>
</evidence>
<organism evidence="2 3">
    <name type="scientific">Nonomuraea dietziae</name>
    <dbReference type="NCBI Taxonomy" id="65515"/>
    <lineage>
        <taxon>Bacteria</taxon>
        <taxon>Bacillati</taxon>
        <taxon>Actinomycetota</taxon>
        <taxon>Actinomycetes</taxon>
        <taxon>Streptosporangiales</taxon>
        <taxon>Streptosporangiaceae</taxon>
        <taxon>Nonomuraea</taxon>
    </lineage>
</organism>
<reference evidence="2 3" key="1">
    <citation type="submission" date="2020-08" db="EMBL/GenBank/DDBJ databases">
        <title>Sequencing the genomes of 1000 actinobacteria strains.</title>
        <authorList>
            <person name="Klenk H.-P."/>
        </authorList>
    </citation>
    <scope>NUCLEOTIDE SEQUENCE [LARGE SCALE GENOMIC DNA]</scope>
    <source>
        <strain evidence="2 3">DSM 44320</strain>
    </source>
</reference>
<feature type="transmembrane region" description="Helical" evidence="1">
    <location>
        <begin position="304"/>
        <end position="326"/>
    </location>
</feature>
<dbReference type="RefSeq" id="WP_183657270.1">
    <property type="nucleotide sequence ID" value="NZ_BAAAXX010000014.1"/>
</dbReference>
<evidence type="ECO:0000256" key="1">
    <source>
        <dbReference type="SAM" id="Phobius"/>
    </source>
</evidence>
<dbReference type="AlphaFoldDB" id="A0A7W5YAX2"/>
<proteinExistence type="predicted"/>
<keyword evidence="1" id="KW-1133">Transmembrane helix</keyword>
<feature type="transmembrane region" description="Helical" evidence="1">
    <location>
        <begin position="177"/>
        <end position="198"/>
    </location>
</feature>
<feature type="transmembrane region" description="Helical" evidence="1">
    <location>
        <begin position="250"/>
        <end position="267"/>
    </location>
</feature>
<feature type="transmembrane region" description="Helical" evidence="1">
    <location>
        <begin position="122"/>
        <end position="145"/>
    </location>
</feature>
<comment type="caution">
    <text evidence="2">The sequence shown here is derived from an EMBL/GenBank/DDBJ whole genome shotgun (WGS) entry which is preliminary data.</text>
</comment>
<name>A0A7W5YAX2_9ACTN</name>
<keyword evidence="3" id="KW-1185">Reference proteome</keyword>
<dbReference type="Proteomes" id="UP000579945">
    <property type="component" value="Unassembled WGS sequence"/>
</dbReference>
<feature type="transmembrane region" description="Helical" evidence="1">
    <location>
        <begin position="78"/>
        <end position="95"/>
    </location>
</feature>
<accession>A0A7W5YAX2</accession>
<feature type="transmembrane region" description="Helical" evidence="1">
    <location>
        <begin position="152"/>
        <end position="171"/>
    </location>
</feature>
<feature type="transmembrane region" description="Helical" evidence="1">
    <location>
        <begin position="274"/>
        <end position="292"/>
    </location>
</feature>
<sequence>MSLLEQRYRFVLRMLPASYRAEREEEMVDAFLDAAGDVRDEDNLRPGLPEVASVAGLAVRTRIGGLGAPPRARATGDAVRLFALLGLGYLAALAWDNVAAELVLFGLVRAAPDEYLVTGEQWAWALLWIAQGLVWAAAFAMLALARVRPAKVLAVTGLAASVLMYAVLGVMTPEILGWGLLGFLFATALPVVALLSAYHADAPPVRPSAPLTAAPLGVAALYQALALTVGPRVAGSPVESVGWLAPWLDPQGVTIAALLVAGTVCLTRHANPSLLLALAIAAVPMIVLRAPFDYLGAQGDGVQAMALTMLAQAAVLAVLAVALTVAAMRALPRVEGVPGVGQGRSA</sequence>